<evidence type="ECO:0000313" key="2">
    <source>
        <dbReference type="EMBL" id="KAK9843712.1"/>
    </source>
</evidence>
<dbReference type="EMBL" id="JALJOU010000005">
    <property type="protein sequence ID" value="KAK9843712.1"/>
    <property type="molecule type" value="Genomic_DNA"/>
</dbReference>
<dbReference type="Pfam" id="PF09786">
    <property type="entry name" value="CytochromB561_N"/>
    <property type="match status" value="1"/>
</dbReference>
<gene>
    <name evidence="2" type="ORF">WJX81_003420</name>
</gene>
<feature type="compositionally biased region" description="Low complexity" evidence="1">
    <location>
        <begin position="145"/>
        <end position="168"/>
    </location>
</feature>
<dbReference type="AlphaFoldDB" id="A0AAW1SCY6"/>
<evidence type="ECO:0000313" key="3">
    <source>
        <dbReference type="Proteomes" id="UP001445335"/>
    </source>
</evidence>
<reference evidence="2 3" key="1">
    <citation type="journal article" date="2024" name="Nat. Commun.">
        <title>Phylogenomics reveals the evolutionary origins of lichenization in chlorophyte algae.</title>
        <authorList>
            <person name="Puginier C."/>
            <person name="Libourel C."/>
            <person name="Otte J."/>
            <person name="Skaloud P."/>
            <person name="Haon M."/>
            <person name="Grisel S."/>
            <person name="Petersen M."/>
            <person name="Berrin J.G."/>
            <person name="Delaux P.M."/>
            <person name="Dal Grande F."/>
            <person name="Keller J."/>
        </authorList>
    </citation>
    <scope>NUCLEOTIDE SEQUENCE [LARGE SCALE GENOMIC DNA]</scope>
    <source>
        <strain evidence="2 3">SAG 245.80</strain>
    </source>
</reference>
<feature type="region of interest" description="Disordered" evidence="1">
    <location>
        <begin position="253"/>
        <end position="280"/>
    </location>
</feature>
<feature type="region of interest" description="Disordered" evidence="1">
    <location>
        <begin position="110"/>
        <end position="192"/>
    </location>
</feature>
<name>A0AAW1SCY6_9CHLO</name>
<sequence>MARHWNARSDAVLEAGIVAQALRGSEPQSLFWHVAAVASALWLARSGPVWLPEYVLSWTGGEYADVLLGAVGYSSAAVISVRVAGLIYLRLGKTAPRKWEKDLKDSQKALLGLPRTPPPQAQAPPAGAAPKRGAEQPPTPPLGPPLTQRPLRAPAAASPATPAATAAGTGRGDGYAGSPALGSGGGPLSGAQLVSTPEQLRRYMDAFEEDTAAPDQQAAGYVPFGAAFTEAPAYGGAGGAAFRASPAAGGALGSAPTYRPSLQPRGKAGSPHRSDGRLAPNSAEVVDAALARLRASPSALHAWTEQLRAWLAADLLQPLVRLLDAAHEEVARHAMQLGLTVALAPVGGEASAVARASGSGGGGGGAVDTDDDLLAAQLRAQLTAALRGPAVAHTASAFACLEAVHRYQRLSALVRGEAPRALLQAMPRGYVAARTRALAEGPCVAAFRWAGGGPWGGKPWSVELPTDSALLLYLFAAFLEAPKWQFALDDAGGAAVSGVPLFVGALPARPPPAYAAFLSFRPTSQPAGASAVLGLGLATAEPHFTLVLGGEPALTLSSPSGLFHVLLLFLQDAKLNCGGLLGGRTLDYLRLSGVLQAGEPLLSLLHGIWFGLW</sequence>
<dbReference type="PANTHER" id="PTHR21780">
    <property type="entry name" value="TRANSMEMBRANE PROTEIN 209"/>
    <property type="match status" value="1"/>
</dbReference>
<comment type="caution">
    <text evidence="2">The sequence shown here is derived from an EMBL/GenBank/DDBJ whole genome shotgun (WGS) entry which is preliminary data.</text>
</comment>
<dbReference type="GO" id="GO:0016020">
    <property type="term" value="C:membrane"/>
    <property type="evidence" value="ECO:0007669"/>
    <property type="project" value="TreeGrafter"/>
</dbReference>
<dbReference type="InterPro" id="IPR019176">
    <property type="entry name" value="Cytochrome_B561-rel"/>
</dbReference>
<evidence type="ECO:0008006" key="4">
    <source>
        <dbReference type="Google" id="ProtNLM"/>
    </source>
</evidence>
<protein>
    <recommendedName>
        <fullName evidence="4">Transmembrane protein 209</fullName>
    </recommendedName>
</protein>
<proteinExistence type="predicted"/>
<keyword evidence="3" id="KW-1185">Reference proteome</keyword>
<organism evidence="2 3">
    <name type="scientific">Elliptochloris bilobata</name>
    <dbReference type="NCBI Taxonomy" id="381761"/>
    <lineage>
        <taxon>Eukaryota</taxon>
        <taxon>Viridiplantae</taxon>
        <taxon>Chlorophyta</taxon>
        <taxon>core chlorophytes</taxon>
        <taxon>Trebouxiophyceae</taxon>
        <taxon>Trebouxiophyceae incertae sedis</taxon>
        <taxon>Elliptochloris clade</taxon>
        <taxon>Elliptochloris</taxon>
    </lineage>
</organism>
<dbReference type="PANTHER" id="PTHR21780:SF0">
    <property type="entry name" value="TRANSMEMBRANE PROTEIN 209"/>
    <property type="match status" value="1"/>
</dbReference>
<evidence type="ECO:0000256" key="1">
    <source>
        <dbReference type="SAM" id="MobiDB-lite"/>
    </source>
</evidence>
<dbReference type="Proteomes" id="UP001445335">
    <property type="component" value="Unassembled WGS sequence"/>
</dbReference>
<accession>A0AAW1SCY6</accession>